<gene>
    <name evidence="1" type="ORF">F5878DRAFT_513478</name>
</gene>
<evidence type="ECO:0000313" key="2">
    <source>
        <dbReference type="Proteomes" id="UP001163846"/>
    </source>
</evidence>
<proteinExistence type="predicted"/>
<protein>
    <submittedName>
        <fullName evidence="1">Uncharacterized protein</fullName>
    </submittedName>
</protein>
<sequence length="98" mass="11392">IKNVKIKYPDPWDGDGNIDNFETWINSVINWMVVNRLTGPEGNGMQVLCLEGMLDGEAKLWYHDHVTGPHRVRDVWKTEEVLIGLFKRFVQDNVFTYA</sequence>
<accession>A0AA38NXZ6</accession>
<dbReference type="Proteomes" id="UP001163846">
    <property type="component" value="Unassembled WGS sequence"/>
</dbReference>
<feature type="non-terminal residue" evidence="1">
    <location>
        <position position="98"/>
    </location>
</feature>
<reference evidence="1" key="1">
    <citation type="submission" date="2022-08" db="EMBL/GenBank/DDBJ databases">
        <authorList>
            <consortium name="DOE Joint Genome Institute"/>
            <person name="Min B."/>
            <person name="Riley R."/>
            <person name="Sierra-Patev S."/>
            <person name="Naranjo-Ortiz M."/>
            <person name="Looney B."/>
            <person name="Konkel Z."/>
            <person name="Slot J.C."/>
            <person name="Sakamoto Y."/>
            <person name="Steenwyk J.L."/>
            <person name="Rokas A."/>
            <person name="Carro J."/>
            <person name="Camarero S."/>
            <person name="Ferreira P."/>
            <person name="Molpeceres G."/>
            <person name="Ruiz-Duenas F.J."/>
            <person name="Serrano A."/>
            <person name="Henrissat B."/>
            <person name="Drula E."/>
            <person name="Hughes K.W."/>
            <person name="Mata J.L."/>
            <person name="Ishikawa N.K."/>
            <person name="Vargas-Isla R."/>
            <person name="Ushijima S."/>
            <person name="Smith C.A."/>
            <person name="Ahrendt S."/>
            <person name="Andreopoulos W."/>
            <person name="He G."/>
            <person name="Labutti K."/>
            <person name="Lipzen A."/>
            <person name="Ng V."/>
            <person name="Sandor L."/>
            <person name="Barry K."/>
            <person name="Martinez A.T."/>
            <person name="Xiao Y."/>
            <person name="Gibbons J.G."/>
            <person name="Terashima K."/>
            <person name="Hibbett D.S."/>
            <person name="Grigoriev I.V."/>
        </authorList>
    </citation>
    <scope>NUCLEOTIDE SEQUENCE</scope>
    <source>
        <strain evidence="1">TFB9207</strain>
    </source>
</reference>
<organism evidence="1 2">
    <name type="scientific">Lentinula raphanica</name>
    <dbReference type="NCBI Taxonomy" id="153919"/>
    <lineage>
        <taxon>Eukaryota</taxon>
        <taxon>Fungi</taxon>
        <taxon>Dikarya</taxon>
        <taxon>Basidiomycota</taxon>
        <taxon>Agaricomycotina</taxon>
        <taxon>Agaricomycetes</taxon>
        <taxon>Agaricomycetidae</taxon>
        <taxon>Agaricales</taxon>
        <taxon>Marasmiineae</taxon>
        <taxon>Omphalotaceae</taxon>
        <taxon>Lentinula</taxon>
    </lineage>
</organism>
<keyword evidence="2" id="KW-1185">Reference proteome</keyword>
<name>A0AA38NXZ6_9AGAR</name>
<dbReference type="AlphaFoldDB" id="A0AA38NXZ6"/>
<dbReference type="EMBL" id="MU806873">
    <property type="protein sequence ID" value="KAJ3832713.1"/>
    <property type="molecule type" value="Genomic_DNA"/>
</dbReference>
<feature type="non-terminal residue" evidence="1">
    <location>
        <position position="1"/>
    </location>
</feature>
<comment type="caution">
    <text evidence="1">The sequence shown here is derived from an EMBL/GenBank/DDBJ whole genome shotgun (WGS) entry which is preliminary data.</text>
</comment>
<evidence type="ECO:0000313" key="1">
    <source>
        <dbReference type="EMBL" id="KAJ3832713.1"/>
    </source>
</evidence>